<dbReference type="EMBL" id="BIFH01000016">
    <property type="protein sequence ID" value="GCD94712.1"/>
    <property type="molecule type" value="Genomic_DNA"/>
</dbReference>
<dbReference type="Gene3D" id="3.40.50.300">
    <property type="entry name" value="P-loop containing nucleotide triphosphate hydrolases"/>
    <property type="match status" value="1"/>
</dbReference>
<sequence>MSPARRSAPPPSKARVVVVINRKGGVGKSTIAVNLAAVQGQNFTPTGPIDPDADAPVVACGIDPQGSMEDWADRVPEELLPFDYMSTKGKPGMLAELKADPSVARIVVDSPGFMDTDPEAELATDPLGHGAAADALRDMLEVADLAVVPITPEFMSWSPSEYTIERVLKPRGIPYIAVVNLWDPRDGETDRARVEAWIDERGYPRAREPIRKYKIHAHAAEGGLVVTQYKESGTALRAREDFYKLALAIEQAL</sequence>
<dbReference type="InterPro" id="IPR002586">
    <property type="entry name" value="CobQ/CobB/MinD/ParA_Nub-bd_dom"/>
</dbReference>
<dbReference type="Proteomes" id="UP000286931">
    <property type="component" value="Unassembled WGS sequence"/>
</dbReference>
<evidence type="ECO:0000313" key="2">
    <source>
        <dbReference type="EMBL" id="GCD94712.1"/>
    </source>
</evidence>
<dbReference type="PANTHER" id="PTHR13696">
    <property type="entry name" value="P-LOOP CONTAINING NUCLEOSIDE TRIPHOSPHATE HYDROLASE"/>
    <property type="match status" value="1"/>
</dbReference>
<protein>
    <submittedName>
        <fullName evidence="2">Iron-sulfur cluster carrier protein</fullName>
    </submittedName>
</protein>
<proteinExistence type="predicted"/>
<feature type="domain" description="CobQ/CobB/MinD/ParA nucleotide binding" evidence="1">
    <location>
        <begin position="17"/>
        <end position="64"/>
    </location>
</feature>
<organism evidence="2 3">
    <name type="scientific">Embleya hyalina</name>
    <dbReference type="NCBI Taxonomy" id="516124"/>
    <lineage>
        <taxon>Bacteria</taxon>
        <taxon>Bacillati</taxon>
        <taxon>Actinomycetota</taxon>
        <taxon>Actinomycetes</taxon>
        <taxon>Kitasatosporales</taxon>
        <taxon>Streptomycetaceae</taxon>
        <taxon>Embleya</taxon>
    </lineage>
</organism>
<dbReference type="CDD" id="cd02042">
    <property type="entry name" value="ParAB_family"/>
    <property type="match status" value="1"/>
</dbReference>
<dbReference type="RefSeq" id="WP_246126596.1">
    <property type="nucleotide sequence ID" value="NZ_BIFH01000016.1"/>
</dbReference>
<evidence type="ECO:0000313" key="3">
    <source>
        <dbReference type="Proteomes" id="UP000286931"/>
    </source>
</evidence>
<name>A0A401YJB2_9ACTN</name>
<dbReference type="InterPro" id="IPR050678">
    <property type="entry name" value="DNA_Partitioning_ATPase"/>
</dbReference>
<dbReference type="Pfam" id="PF01656">
    <property type="entry name" value="CbiA"/>
    <property type="match status" value="1"/>
</dbReference>
<comment type="caution">
    <text evidence="2">The sequence shown here is derived from an EMBL/GenBank/DDBJ whole genome shotgun (WGS) entry which is preliminary data.</text>
</comment>
<reference evidence="2 3" key="1">
    <citation type="submission" date="2018-12" db="EMBL/GenBank/DDBJ databases">
        <title>Draft genome sequence of Embleya hyalina NBRC 13850T.</title>
        <authorList>
            <person name="Komaki H."/>
            <person name="Hosoyama A."/>
            <person name="Kimura A."/>
            <person name="Ichikawa N."/>
            <person name="Tamura T."/>
        </authorList>
    </citation>
    <scope>NUCLEOTIDE SEQUENCE [LARGE SCALE GENOMIC DNA]</scope>
    <source>
        <strain evidence="2 3">NBRC 13850</strain>
    </source>
</reference>
<dbReference type="PANTHER" id="PTHR13696:SF96">
    <property type="entry name" value="COBQ_COBB_MIND_PARA NUCLEOTIDE BINDING DOMAIN-CONTAINING PROTEIN"/>
    <property type="match status" value="1"/>
</dbReference>
<evidence type="ECO:0000259" key="1">
    <source>
        <dbReference type="Pfam" id="PF01656"/>
    </source>
</evidence>
<keyword evidence="3" id="KW-1185">Reference proteome</keyword>
<dbReference type="SUPFAM" id="SSF52540">
    <property type="entry name" value="P-loop containing nucleoside triphosphate hydrolases"/>
    <property type="match status" value="1"/>
</dbReference>
<gene>
    <name evidence="2" type="ORF">EHYA_02381</name>
</gene>
<dbReference type="InterPro" id="IPR027417">
    <property type="entry name" value="P-loop_NTPase"/>
</dbReference>
<accession>A0A401YJB2</accession>
<dbReference type="AlphaFoldDB" id="A0A401YJB2"/>